<dbReference type="AlphaFoldDB" id="A0A2N1PLJ3"/>
<dbReference type="GO" id="GO:0005829">
    <property type="term" value="C:cytosol"/>
    <property type="evidence" value="ECO:0007669"/>
    <property type="project" value="TreeGrafter"/>
</dbReference>
<evidence type="ECO:0000313" key="10">
    <source>
        <dbReference type="EMBL" id="PKK89217.1"/>
    </source>
</evidence>
<dbReference type="GO" id="GO:0016812">
    <property type="term" value="F:hydrolase activity, acting on carbon-nitrogen (but not peptide) bonds, in cyclic amides"/>
    <property type="evidence" value="ECO:0007669"/>
    <property type="project" value="TreeGrafter"/>
</dbReference>
<evidence type="ECO:0000256" key="6">
    <source>
        <dbReference type="ARBA" id="ARBA00055040"/>
    </source>
</evidence>
<sequence length="455" mass="49316">MADLCIKNCTLVTPEEMHSCDITVEKGMVSGLHRMYTGHAATEIDAQGDLVMPGMIDAHTHMELSGYGTVSCDDFHAGTAAAIHGGVTTIIDFTCQTRGKSVMDSVRERMALAQSKVLIDYSLHAGVTEFTDAVQEEIPEVVGFGIPSFKIFTIYPAMMMTDGEILSMLEAATVNNAMCMFHCENSSVVDELTRRLVSRGHLGAYAHPQSRPDFCEAEAVSRIATLAGAVGASAYIVHLSSAAGLAAVRKAQCDGVNLLCETCPQYLVLDDTIFNREDGHRYLCSPPMRTREDSVRLWEGLSEGSISVVATDHCPFTSAQKDPFANDFRTVPMGLPGIETLLPLVFTEGIGGGYLDACEVVSMLSTMPARIFGLYPRKGHLNPGADADIIIVDHSKTRVISHENLHMGADYSPYAGKELTGFPRVVISRGEVVMKDGVILGKPGRGKFIRRKLEF</sequence>
<dbReference type="InterPro" id="IPR011059">
    <property type="entry name" value="Metal-dep_hydrolase_composite"/>
</dbReference>
<evidence type="ECO:0000256" key="5">
    <source>
        <dbReference type="ARBA" id="ARBA00022801"/>
    </source>
</evidence>
<dbReference type="Gene3D" id="3.20.20.140">
    <property type="entry name" value="Metal-dependent hydrolases"/>
    <property type="match status" value="1"/>
</dbReference>
<proteinExistence type="inferred from homology"/>
<evidence type="ECO:0000256" key="7">
    <source>
        <dbReference type="ARBA" id="ARBA00068457"/>
    </source>
</evidence>
<dbReference type="FunFam" id="3.20.20.140:FF:000217">
    <property type="entry name" value="Dihydropyrimidinase-related protein 1"/>
    <property type="match status" value="1"/>
</dbReference>
<keyword evidence="5" id="KW-0378">Hydrolase</keyword>
<evidence type="ECO:0000313" key="11">
    <source>
        <dbReference type="Proteomes" id="UP000233256"/>
    </source>
</evidence>
<evidence type="ECO:0000256" key="1">
    <source>
        <dbReference type="ARBA" id="ARBA00001947"/>
    </source>
</evidence>
<protein>
    <recommendedName>
        <fullName evidence="7">D-hydantoinase</fullName>
    </recommendedName>
</protein>
<dbReference type="SUPFAM" id="SSF51556">
    <property type="entry name" value="Metallo-dependent hydrolases"/>
    <property type="match status" value="1"/>
</dbReference>
<dbReference type="InterPro" id="IPR032466">
    <property type="entry name" value="Metal_Hydrolase"/>
</dbReference>
<comment type="similarity">
    <text evidence="2">Belongs to the metallo-dependent hydrolases superfamily. Hydantoinase/dihydropyrimidinase family.</text>
</comment>
<keyword evidence="3" id="KW-0597">Phosphoprotein</keyword>
<dbReference type="Gene3D" id="2.30.40.10">
    <property type="entry name" value="Urease, subunit C, domain 1"/>
    <property type="match status" value="1"/>
</dbReference>
<dbReference type="NCBIfam" id="TIGR02033">
    <property type="entry name" value="D-hydantoinase"/>
    <property type="match status" value="1"/>
</dbReference>
<feature type="domain" description="Amidohydrolase-related" evidence="9">
    <location>
        <begin position="50"/>
        <end position="433"/>
    </location>
</feature>
<dbReference type="PANTHER" id="PTHR11647:SF1">
    <property type="entry name" value="COLLAPSIN RESPONSE MEDIATOR PROTEIN"/>
    <property type="match status" value="1"/>
</dbReference>
<dbReference type="SUPFAM" id="SSF51338">
    <property type="entry name" value="Composite domain of metallo-dependent hydrolases"/>
    <property type="match status" value="2"/>
</dbReference>
<dbReference type="InterPro" id="IPR006680">
    <property type="entry name" value="Amidohydro-rel"/>
</dbReference>
<evidence type="ECO:0000259" key="9">
    <source>
        <dbReference type="Pfam" id="PF01979"/>
    </source>
</evidence>
<dbReference type="EMBL" id="PGXC01000023">
    <property type="protein sequence ID" value="PKK89217.1"/>
    <property type="molecule type" value="Genomic_DNA"/>
</dbReference>
<evidence type="ECO:0000256" key="8">
    <source>
        <dbReference type="PIRSR" id="PIRSR611778-50"/>
    </source>
</evidence>
<keyword evidence="4" id="KW-0479">Metal-binding</keyword>
<accession>A0A2N1PLJ3</accession>
<evidence type="ECO:0000256" key="4">
    <source>
        <dbReference type="ARBA" id="ARBA00022723"/>
    </source>
</evidence>
<comment type="cofactor">
    <cofactor evidence="1">
        <name>Zn(2+)</name>
        <dbReference type="ChEBI" id="CHEBI:29105"/>
    </cofactor>
</comment>
<feature type="modified residue" description="N6-carboxylysine" evidence="8">
    <location>
        <position position="150"/>
    </location>
</feature>
<evidence type="ECO:0000256" key="3">
    <source>
        <dbReference type="ARBA" id="ARBA00022553"/>
    </source>
</evidence>
<gene>
    <name evidence="10" type="primary">hydA</name>
    <name evidence="10" type="ORF">CVV64_15535</name>
</gene>
<name>A0A2N1PLJ3_9BACT</name>
<dbReference type="Pfam" id="PF01979">
    <property type="entry name" value="Amidohydro_1"/>
    <property type="match status" value="1"/>
</dbReference>
<dbReference type="PANTHER" id="PTHR11647">
    <property type="entry name" value="HYDRANTOINASE/DIHYDROPYRIMIDINASE FAMILY MEMBER"/>
    <property type="match status" value="1"/>
</dbReference>
<dbReference type="InterPro" id="IPR050378">
    <property type="entry name" value="Metallo-dep_Hydrolases_sf"/>
</dbReference>
<comment type="caution">
    <text evidence="10">The sequence shown here is derived from an EMBL/GenBank/DDBJ whole genome shotgun (WGS) entry which is preliminary data.</text>
</comment>
<dbReference type="InterPro" id="IPR011778">
    <property type="entry name" value="Hydantoinase/dihydroPyrase"/>
</dbReference>
<dbReference type="Proteomes" id="UP000233256">
    <property type="component" value="Unassembled WGS sequence"/>
</dbReference>
<comment type="function">
    <text evidence="6">Catalyzes the stereospecific hydrolysis of the cyclic amide bond of D-hydantoin derivatives.</text>
</comment>
<organism evidence="10 11">
    <name type="scientific">Candidatus Wallbacteria bacterium HGW-Wallbacteria-1</name>
    <dbReference type="NCBI Taxonomy" id="2013854"/>
    <lineage>
        <taxon>Bacteria</taxon>
        <taxon>Candidatus Walliibacteriota</taxon>
    </lineage>
</organism>
<comment type="PTM">
    <text evidence="8">Carbamylation allows a single lysine to coordinate two divalent metal cations.</text>
</comment>
<reference evidence="10 11" key="1">
    <citation type="journal article" date="2017" name="ISME J.">
        <title>Potential for microbial H2 and metal transformations associated with novel bacteria and archaea in deep terrestrial subsurface sediments.</title>
        <authorList>
            <person name="Hernsdorf A.W."/>
            <person name="Amano Y."/>
            <person name="Miyakawa K."/>
            <person name="Ise K."/>
            <person name="Suzuki Y."/>
            <person name="Anantharaman K."/>
            <person name="Probst A."/>
            <person name="Burstein D."/>
            <person name="Thomas B.C."/>
            <person name="Banfield J.F."/>
        </authorList>
    </citation>
    <scope>NUCLEOTIDE SEQUENCE [LARGE SCALE GENOMIC DNA]</scope>
    <source>
        <strain evidence="10">HGW-Wallbacteria-1</strain>
    </source>
</reference>
<evidence type="ECO:0000256" key="2">
    <source>
        <dbReference type="ARBA" id="ARBA00008829"/>
    </source>
</evidence>
<dbReference type="GO" id="GO:0046872">
    <property type="term" value="F:metal ion binding"/>
    <property type="evidence" value="ECO:0007669"/>
    <property type="project" value="UniProtKB-KW"/>
</dbReference>